<sequence length="226" mass="24722">MLVALPRLDGVESTAGLAQACMESGEMLRRCYGDSAAPTVPLLPELVEHHSVLRRAGDESGGRVLLGLEARRLAPCPVEFDHHQHLLIIGDSECGKTSALRTLCREISRTKTAAQARVVIVDFRRSLLGVVESDHLAGYAISASALEALLPELLTVLQRRMPRRKPPERNCVPGHGGLGQSCISSSTITIWSPTPPRATDSQESPNTCRMRRIWAFTWWWRGAAGV</sequence>
<dbReference type="SUPFAM" id="SSF52540">
    <property type="entry name" value="P-loop containing nucleoside triphosphate hydrolases"/>
    <property type="match status" value="1"/>
</dbReference>
<proteinExistence type="predicted"/>
<name>X7YIE9_MYCXE</name>
<dbReference type="AlphaFoldDB" id="X7YIE9"/>
<dbReference type="InterPro" id="IPR027417">
    <property type="entry name" value="P-loop_NTPase"/>
</dbReference>
<evidence type="ECO:0000313" key="1">
    <source>
        <dbReference type="EMBL" id="EUA06869.1"/>
    </source>
</evidence>
<accession>X7YIE9</accession>
<comment type="caution">
    <text evidence="1">The sequence shown here is derived from an EMBL/GenBank/DDBJ whole genome shotgun (WGS) entry which is preliminary data.</text>
</comment>
<protein>
    <submittedName>
        <fullName evidence="1">FtsK/SpoIIIE family protein</fullName>
    </submittedName>
</protein>
<dbReference type="EMBL" id="JAOB01000093">
    <property type="protein sequence ID" value="EUA06869.1"/>
    <property type="molecule type" value="Genomic_DNA"/>
</dbReference>
<reference evidence="1" key="1">
    <citation type="submission" date="2014-01" db="EMBL/GenBank/DDBJ databases">
        <authorList>
            <person name="Brown-Elliot B."/>
            <person name="Wallace R."/>
            <person name="Lenaerts A."/>
            <person name="Ordway D."/>
            <person name="DeGroote M.A."/>
            <person name="Parker T."/>
            <person name="Sizemore C."/>
            <person name="Tallon L.J."/>
            <person name="Sadzewicz L.K."/>
            <person name="Sengamalay N."/>
            <person name="Fraser C.M."/>
            <person name="Hine E."/>
            <person name="Shefchek K.A."/>
            <person name="Das S.P."/>
            <person name="Tettelin H."/>
        </authorList>
    </citation>
    <scope>NUCLEOTIDE SEQUENCE [LARGE SCALE GENOMIC DNA]</scope>
    <source>
        <strain evidence="1">4042</strain>
    </source>
</reference>
<gene>
    <name evidence="1" type="ORF">I553_0607</name>
</gene>
<organism evidence="1">
    <name type="scientific">Mycobacterium xenopi 4042</name>
    <dbReference type="NCBI Taxonomy" id="1299334"/>
    <lineage>
        <taxon>Bacteria</taxon>
        <taxon>Bacillati</taxon>
        <taxon>Actinomycetota</taxon>
        <taxon>Actinomycetes</taxon>
        <taxon>Mycobacteriales</taxon>
        <taxon>Mycobacteriaceae</taxon>
        <taxon>Mycobacterium</taxon>
    </lineage>
</organism>
<dbReference type="Gene3D" id="3.40.50.300">
    <property type="entry name" value="P-loop containing nucleotide triphosphate hydrolases"/>
    <property type="match status" value="1"/>
</dbReference>
<dbReference type="PATRIC" id="fig|1299334.3.peg.10187"/>